<name>A0AAQ4D679_AMBAM</name>
<keyword evidence="2" id="KW-0732">Signal</keyword>
<dbReference type="GO" id="GO:0016788">
    <property type="term" value="F:hydrolase activity, acting on ester bonds"/>
    <property type="evidence" value="ECO:0007669"/>
    <property type="project" value="InterPro"/>
</dbReference>
<keyword evidence="5" id="KW-0443">Lipid metabolism</keyword>
<keyword evidence="4 7" id="KW-0442">Lipid degradation</keyword>
<evidence type="ECO:0000256" key="2">
    <source>
        <dbReference type="ARBA" id="ARBA00022729"/>
    </source>
</evidence>
<organism evidence="10 11">
    <name type="scientific">Amblyomma americanum</name>
    <name type="common">Lone star tick</name>
    <dbReference type="NCBI Taxonomy" id="6943"/>
    <lineage>
        <taxon>Eukaryota</taxon>
        <taxon>Metazoa</taxon>
        <taxon>Ecdysozoa</taxon>
        <taxon>Arthropoda</taxon>
        <taxon>Chelicerata</taxon>
        <taxon>Arachnida</taxon>
        <taxon>Acari</taxon>
        <taxon>Parasitiformes</taxon>
        <taxon>Ixodida</taxon>
        <taxon>Ixodoidea</taxon>
        <taxon>Ixodidae</taxon>
        <taxon>Amblyomminae</taxon>
        <taxon>Amblyomma</taxon>
    </lineage>
</organism>
<reference evidence="10 11" key="1">
    <citation type="journal article" date="2023" name="Arcadia Sci">
        <title>De novo assembly of a long-read Amblyomma americanum tick genome.</title>
        <authorList>
            <person name="Chou S."/>
            <person name="Poskanzer K.E."/>
            <person name="Rollins M."/>
            <person name="Thuy-Boun P.S."/>
        </authorList>
    </citation>
    <scope>NUCLEOTIDE SEQUENCE [LARGE SCALE GENOMIC DNA]</scope>
    <source>
        <strain evidence="10">F_SG_1</strain>
        <tissue evidence="10">Salivary glands</tissue>
    </source>
</reference>
<keyword evidence="11" id="KW-1185">Reference proteome</keyword>
<dbReference type="GO" id="GO:0016042">
    <property type="term" value="P:lipid catabolic process"/>
    <property type="evidence" value="ECO:0007669"/>
    <property type="project" value="UniProtKB-KW"/>
</dbReference>
<sequence>MLPRDADADRDIVQLIEARGYPVETHQVVTADGYVLTMNRIPGGRSSIGDTAAQECDGSRKPAVLAMHGLLGSAVNWVGNFADQSLGFVLADAGYDVWLGNLRGCTLSRGHLNLSADKDARFWDFSFQEMIEYDLPAMIDHVLEETGLSRIGYVGHSQGTLVMFGLLSSAPEYNDKVALFVALAPVTAPANVILYGKEQLLALSQKPELRKMLLKMGEFGEQGPLWQRLGDGLCRSEETVSFCYAISNASFGPSAMANLSRFHVYLHQIPAGTSWKNLLHFAQIVRTGKFCKYNYGAYKNKKRYGQALPPCYTLEKIRAPVAILWGHGDTMSTPWDIDQIRARLSSTVVDERVGSGPFAHLDFIYGFDARSVLHDRVVQLFRQYYDSC</sequence>
<protein>
    <recommendedName>
        <fullName evidence="7">Lipase</fullName>
    </recommendedName>
</protein>
<comment type="similarity">
    <text evidence="1 7">Belongs to the AB hydrolase superfamily. Lipase family.</text>
</comment>
<dbReference type="PANTHER" id="PTHR11005">
    <property type="entry name" value="LYSOSOMAL ACID LIPASE-RELATED"/>
    <property type="match status" value="1"/>
</dbReference>
<keyword evidence="6" id="KW-0325">Glycoprotein</keyword>
<feature type="active site" description="Charge relay system" evidence="8">
    <location>
        <position position="360"/>
    </location>
</feature>
<feature type="active site" description="Nucleophile" evidence="8">
    <location>
        <position position="157"/>
    </location>
</feature>
<dbReference type="PIRSF" id="PIRSF000862">
    <property type="entry name" value="Steryl_ester_lip"/>
    <property type="match status" value="1"/>
</dbReference>
<proteinExistence type="inferred from homology"/>
<evidence type="ECO:0000256" key="3">
    <source>
        <dbReference type="ARBA" id="ARBA00022801"/>
    </source>
</evidence>
<accession>A0AAQ4D679</accession>
<evidence type="ECO:0000259" key="9">
    <source>
        <dbReference type="Pfam" id="PF00561"/>
    </source>
</evidence>
<feature type="active site" description="Charge relay system" evidence="8">
    <location>
        <position position="329"/>
    </location>
</feature>
<dbReference type="FunFam" id="3.40.50.1820:FF:000057">
    <property type="entry name" value="Lipase"/>
    <property type="match status" value="1"/>
</dbReference>
<feature type="domain" description="AB hydrolase-1" evidence="9">
    <location>
        <begin position="62"/>
        <end position="359"/>
    </location>
</feature>
<dbReference type="InterPro" id="IPR000073">
    <property type="entry name" value="AB_hydrolase_1"/>
</dbReference>
<keyword evidence="3 7" id="KW-0378">Hydrolase</keyword>
<dbReference type="Gene3D" id="3.40.50.1820">
    <property type="entry name" value="alpha/beta hydrolase"/>
    <property type="match status" value="1"/>
</dbReference>
<evidence type="ECO:0000313" key="10">
    <source>
        <dbReference type="EMBL" id="KAK8757969.1"/>
    </source>
</evidence>
<evidence type="ECO:0000256" key="1">
    <source>
        <dbReference type="ARBA" id="ARBA00010701"/>
    </source>
</evidence>
<dbReference type="AlphaFoldDB" id="A0AAQ4D679"/>
<dbReference type="Pfam" id="PF00561">
    <property type="entry name" value="Abhydrolase_1"/>
    <property type="match status" value="1"/>
</dbReference>
<evidence type="ECO:0000256" key="5">
    <source>
        <dbReference type="ARBA" id="ARBA00023098"/>
    </source>
</evidence>
<gene>
    <name evidence="10" type="ORF">V5799_004403</name>
</gene>
<evidence type="ECO:0000313" key="11">
    <source>
        <dbReference type="Proteomes" id="UP001321473"/>
    </source>
</evidence>
<comment type="caution">
    <text evidence="10">The sequence shown here is derived from an EMBL/GenBank/DDBJ whole genome shotgun (WGS) entry which is preliminary data.</text>
</comment>
<evidence type="ECO:0000256" key="7">
    <source>
        <dbReference type="PIRNR" id="PIRNR000862"/>
    </source>
</evidence>
<evidence type="ECO:0000256" key="6">
    <source>
        <dbReference type="ARBA" id="ARBA00023180"/>
    </source>
</evidence>
<dbReference type="EMBL" id="JARKHS020034622">
    <property type="protein sequence ID" value="KAK8757969.1"/>
    <property type="molecule type" value="Genomic_DNA"/>
</dbReference>
<evidence type="ECO:0000256" key="4">
    <source>
        <dbReference type="ARBA" id="ARBA00022963"/>
    </source>
</evidence>
<evidence type="ECO:0000256" key="8">
    <source>
        <dbReference type="PIRSR" id="PIRSR000862-1"/>
    </source>
</evidence>
<dbReference type="InterPro" id="IPR025483">
    <property type="entry name" value="Lipase_euk"/>
</dbReference>
<dbReference type="SUPFAM" id="SSF53474">
    <property type="entry name" value="alpha/beta-Hydrolases"/>
    <property type="match status" value="1"/>
</dbReference>
<dbReference type="InterPro" id="IPR029058">
    <property type="entry name" value="AB_hydrolase_fold"/>
</dbReference>
<dbReference type="Proteomes" id="UP001321473">
    <property type="component" value="Unassembled WGS sequence"/>
</dbReference>